<evidence type="ECO:0000256" key="1">
    <source>
        <dbReference type="ARBA" id="ARBA00004123"/>
    </source>
</evidence>
<comment type="catalytic activity">
    <reaction evidence="13">
        <text>ATP + H2O = ADP + phosphate + H(+)</text>
        <dbReference type="Rhea" id="RHEA:13065"/>
        <dbReference type="ChEBI" id="CHEBI:15377"/>
        <dbReference type="ChEBI" id="CHEBI:15378"/>
        <dbReference type="ChEBI" id="CHEBI:30616"/>
        <dbReference type="ChEBI" id="CHEBI:43474"/>
        <dbReference type="ChEBI" id="CHEBI:456216"/>
    </reaction>
</comment>
<feature type="region of interest" description="Disordered" evidence="14">
    <location>
        <begin position="885"/>
        <end position="988"/>
    </location>
</feature>
<dbReference type="GO" id="GO:0043138">
    <property type="term" value="F:3'-5' DNA helicase activity"/>
    <property type="evidence" value="ECO:0007669"/>
    <property type="project" value="UniProtKB-EC"/>
</dbReference>
<feature type="compositionally biased region" description="Polar residues" evidence="14">
    <location>
        <begin position="849"/>
        <end position="859"/>
    </location>
</feature>
<dbReference type="AlphaFoldDB" id="A0A814PHT0"/>
<evidence type="ECO:0000256" key="11">
    <source>
        <dbReference type="ARBA" id="ARBA00034617"/>
    </source>
</evidence>
<proteinExistence type="inferred from homology"/>
<evidence type="ECO:0000256" key="7">
    <source>
        <dbReference type="ARBA" id="ARBA00022840"/>
    </source>
</evidence>
<dbReference type="FunFam" id="3.40.50.300:FF:000444">
    <property type="entry name" value="ATP-dependent DNA helicase"/>
    <property type="match status" value="1"/>
</dbReference>
<dbReference type="GO" id="GO:0046872">
    <property type="term" value="F:metal ion binding"/>
    <property type="evidence" value="ECO:0007669"/>
    <property type="project" value="UniProtKB-KW"/>
</dbReference>
<keyword evidence="7" id="KW-0067">ATP-binding</keyword>
<evidence type="ECO:0000256" key="9">
    <source>
        <dbReference type="ARBA" id="ARBA00023235"/>
    </source>
</evidence>
<dbReference type="NCBIfam" id="TIGR00614">
    <property type="entry name" value="recQ_fam"/>
    <property type="match status" value="1"/>
</dbReference>
<feature type="compositionally biased region" description="Basic and acidic residues" evidence="14">
    <location>
        <begin position="656"/>
        <end position="669"/>
    </location>
</feature>
<evidence type="ECO:0000256" key="4">
    <source>
        <dbReference type="ARBA" id="ARBA00022741"/>
    </source>
</evidence>
<evidence type="ECO:0000256" key="5">
    <source>
        <dbReference type="ARBA" id="ARBA00022801"/>
    </source>
</evidence>
<evidence type="ECO:0000256" key="10">
    <source>
        <dbReference type="ARBA" id="ARBA00023242"/>
    </source>
</evidence>
<feature type="compositionally biased region" description="Polar residues" evidence="14">
    <location>
        <begin position="771"/>
        <end position="784"/>
    </location>
</feature>
<feature type="region of interest" description="Disordered" evidence="14">
    <location>
        <begin position="632"/>
        <end position="795"/>
    </location>
</feature>
<organism evidence="17 18">
    <name type="scientific">Adineta ricciae</name>
    <name type="common">Rotifer</name>
    <dbReference type="NCBI Taxonomy" id="249248"/>
    <lineage>
        <taxon>Eukaryota</taxon>
        <taxon>Metazoa</taxon>
        <taxon>Spiralia</taxon>
        <taxon>Gnathifera</taxon>
        <taxon>Rotifera</taxon>
        <taxon>Eurotatoria</taxon>
        <taxon>Bdelloidea</taxon>
        <taxon>Adinetida</taxon>
        <taxon>Adinetidae</taxon>
        <taxon>Adineta</taxon>
    </lineage>
</organism>
<evidence type="ECO:0000256" key="3">
    <source>
        <dbReference type="ARBA" id="ARBA00022723"/>
    </source>
</evidence>
<dbReference type="Gene3D" id="1.10.1740.100">
    <property type="entry name" value="Set2, Rpb1 interacting domain"/>
    <property type="match status" value="1"/>
</dbReference>
<dbReference type="PANTHER" id="PTHR13710">
    <property type="entry name" value="DNA HELICASE RECQ FAMILY MEMBER"/>
    <property type="match status" value="1"/>
</dbReference>
<reference evidence="17" key="1">
    <citation type="submission" date="2021-02" db="EMBL/GenBank/DDBJ databases">
        <authorList>
            <person name="Nowell W R."/>
        </authorList>
    </citation>
    <scope>NUCLEOTIDE SEQUENCE</scope>
</reference>
<dbReference type="InterPro" id="IPR027417">
    <property type="entry name" value="P-loop_NTPase"/>
</dbReference>
<dbReference type="InterPro" id="IPR011545">
    <property type="entry name" value="DEAD/DEAH_box_helicase_dom"/>
</dbReference>
<dbReference type="InterPro" id="IPR004589">
    <property type="entry name" value="DNA_helicase_ATP-dep_RecQ"/>
</dbReference>
<evidence type="ECO:0000313" key="18">
    <source>
        <dbReference type="Proteomes" id="UP000663828"/>
    </source>
</evidence>
<comment type="caution">
    <text evidence="17">The sequence shown here is derived from an EMBL/GenBank/DDBJ whole genome shotgun (WGS) entry which is preliminary data.</text>
</comment>
<evidence type="ECO:0000256" key="13">
    <source>
        <dbReference type="ARBA" id="ARBA00049360"/>
    </source>
</evidence>
<feature type="region of interest" description="Disordered" evidence="14">
    <location>
        <begin position="455"/>
        <end position="492"/>
    </location>
</feature>
<dbReference type="GO" id="GO:0005737">
    <property type="term" value="C:cytoplasm"/>
    <property type="evidence" value="ECO:0007669"/>
    <property type="project" value="TreeGrafter"/>
</dbReference>
<comment type="catalytic activity">
    <reaction evidence="11">
        <text>Couples ATP hydrolysis with the unwinding of duplex DNA by translocating in the 3'-5' direction.</text>
        <dbReference type="EC" id="5.6.2.4"/>
    </reaction>
</comment>
<dbReference type="PANTHER" id="PTHR13710:SF152">
    <property type="entry name" value="ATP-DEPENDENT DNA HELICASE Q5"/>
    <property type="match status" value="1"/>
</dbReference>
<dbReference type="GO" id="GO:0005634">
    <property type="term" value="C:nucleus"/>
    <property type="evidence" value="ECO:0007669"/>
    <property type="project" value="UniProtKB-SubCell"/>
</dbReference>
<dbReference type="SUPFAM" id="SSF52540">
    <property type="entry name" value="P-loop containing nucleoside triphosphate hydrolases"/>
    <property type="match status" value="1"/>
</dbReference>
<dbReference type="PROSITE" id="PS51194">
    <property type="entry name" value="HELICASE_CTER"/>
    <property type="match status" value="1"/>
</dbReference>
<name>A0A814PHT0_ADIRI</name>
<keyword evidence="9" id="KW-0413">Isomerase</keyword>
<dbReference type="CDD" id="cd18794">
    <property type="entry name" value="SF2_C_RecQ"/>
    <property type="match status" value="1"/>
</dbReference>
<gene>
    <name evidence="17" type="ORF">XAT740_LOCUS18634</name>
</gene>
<dbReference type="GO" id="GO:0005694">
    <property type="term" value="C:chromosome"/>
    <property type="evidence" value="ECO:0007669"/>
    <property type="project" value="InterPro"/>
</dbReference>
<dbReference type="Pfam" id="PF00270">
    <property type="entry name" value="DEAD"/>
    <property type="match status" value="1"/>
</dbReference>
<feature type="compositionally biased region" description="Low complexity" evidence="14">
    <location>
        <begin position="947"/>
        <end position="982"/>
    </location>
</feature>
<comment type="subcellular location">
    <subcellularLocation>
        <location evidence="1">Nucleus</location>
    </subcellularLocation>
</comment>
<evidence type="ECO:0000313" key="17">
    <source>
        <dbReference type="EMBL" id="CAF1106461.1"/>
    </source>
</evidence>
<dbReference type="Gene3D" id="3.40.50.300">
    <property type="entry name" value="P-loop containing nucleotide triphosphate hydrolases"/>
    <property type="match status" value="2"/>
</dbReference>
<keyword evidence="5" id="KW-0378">Hydrolase</keyword>
<dbReference type="GO" id="GO:0006355">
    <property type="term" value="P:regulation of DNA-templated transcription"/>
    <property type="evidence" value="ECO:0007669"/>
    <property type="project" value="InterPro"/>
</dbReference>
<evidence type="ECO:0000256" key="8">
    <source>
        <dbReference type="ARBA" id="ARBA00023125"/>
    </source>
</evidence>
<dbReference type="InterPro" id="IPR013257">
    <property type="entry name" value="SRI"/>
</dbReference>
<comment type="similarity">
    <text evidence="2">Belongs to the helicase family. RecQ subfamily.</text>
</comment>
<feature type="compositionally biased region" description="Low complexity" evidence="14">
    <location>
        <begin position="696"/>
        <end position="745"/>
    </location>
</feature>
<dbReference type="GO" id="GO:0005524">
    <property type="term" value="F:ATP binding"/>
    <property type="evidence" value="ECO:0007669"/>
    <property type="project" value="UniProtKB-KW"/>
</dbReference>
<dbReference type="InterPro" id="IPR038190">
    <property type="entry name" value="SRI_sf"/>
</dbReference>
<dbReference type="SMART" id="SM00487">
    <property type="entry name" value="DEXDc"/>
    <property type="match status" value="1"/>
</dbReference>
<dbReference type="EC" id="5.6.2.4" evidence="12"/>
<evidence type="ECO:0000256" key="2">
    <source>
        <dbReference type="ARBA" id="ARBA00005446"/>
    </source>
</evidence>
<dbReference type="SMART" id="SM00490">
    <property type="entry name" value="HELICc"/>
    <property type="match status" value="1"/>
</dbReference>
<keyword evidence="18" id="KW-1185">Reference proteome</keyword>
<feature type="compositionally biased region" description="Basic and acidic residues" evidence="14">
    <location>
        <begin position="885"/>
        <end position="906"/>
    </location>
</feature>
<dbReference type="PROSITE" id="PS51192">
    <property type="entry name" value="HELICASE_ATP_BIND_1"/>
    <property type="match status" value="1"/>
</dbReference>
<keyword evidence="4" id="KW-0547">Nucleotide-binding</keyword>
<feature type="region of interest" description="Disordered" evidence="14">
    <location>
        <begin position="833"/>
        <end position="859"/>
    </location>
</feature>
<evidence type="ECO:0000259" key="15">
    <source>
        <dbReference type="PROSITE" id="PS51192"/>
    </source>
</evidence>
<dbReference type="GO" id="GO:0003677">
    <property type="term" value="F:DNA binding"/>
    <property type="evidence" value="ECO:0007669"/>
    <property type="project" value="UniProtKB-KW"/>
</dbReference>
<accession>A0A814PHT0</accession>
<evidence type="ECO:0000256" key="14">
    <source>
        <dbReference type="SAM" id="MobiDB-lite"/>
    </source>
</evidence>
<dbReference type="GO" id="GO:0000724">
    <property type="term" value="P:double-strand break repair via homologous recombination"/>
    <property type="evidence" value="ECO:0007669"/>
    <property type="project" value="TreeGrafter"/>
</dbReference>
<evidence type="ECO:0000256" key="12">
    <source>
        <dbReference type="ARBA" id="ARBA00034808"/>
    </source>
</evidence>
<dbReference type="Pfam" id="PF16124">
    <property type="entry name" value="RecQ_Zn_bind"/>
    <property type="match status" value="1"/>
</dbReference>
<dbReference type="GO" id="GO:0016787">
    <property type="term" value="F:hydrolase activity"/>
    <property type="evidence" value="ECO:0007669"/>
    <property type="project" value="UniProtKB-KW"/>
</dbReference>
<dbReference type="Gene3D" id="6.10.250.3140">
    <property type="match status" value="1"/>
</dbReference>
<keyword evidence="8" id="KW-0238">DNA-binding</keyword>
<keyword evidence="10" id="KW-0539">Nucleus</keyword>
<dbReference type="InterPro" id="IPR032284">
    <property type="entry name" value="RecQ_Zn-bd"/>
</dbReference>
<feature type="compositionally biased region" description="Basic and acidic residues" evidence="14">
    <location>
        <begin position="471"/>
        <end position="489"/>
    </location>
</feature>
<feature type="compositionally biased region" description="Polar residues" evidence="14">
    <location>
        <begin position="672"/>
        <end position="688"/>
    </location>
</feature>
<dbReference type="GO" id="GO:0009378">
    <property type="term" value="F:four-way junction helicase activity"/>
    <property type="evidence" value="ECO:0007669"/>
    <property type="project" value="TreeGrafter"/>
</dbReference>
<dbReference type="Pfam" id="PF08236">
    <property type="entry name" value="SRI"/>
    <property type="match status" value="1"/>
</dbReference>
<sequence length="1073" mass="119943">MTTDNKVKQCLKRFGFDKFRSDIQEKAILAIINGKSDVFVSLPTGAGKSLCYQFPAVFKEDGLSLVISPLLALIQDQVNALNEKQIVARTLNSTLSPQEKKIVLGDLMQRQPSTRLLYITPELAATQSFLSIIKKVHQRQLVNYLIIDEAHCVSQWGHDYRPDYLKLGTLHDELSNVPCIAVTATASQQVIDDIYSSLHLKQPILEFKSSVFRPNLFYDVQFKDLLDDPFVNLCEFIDETKKSSDMPSISGIVYCRTRNACSELADRLTQTKKYGAVKAYHAGLTSEKRTQIQTEWMDGLTSIICATISFGMGIDKGDVRFVVHWDLAKSISGYYQESGRAGRDGKRSNCRMYYSAHERDRQLFLINEEINEKKISDEQRTSMLNGFNALVQYCEQAKCRHLVICNYFGDMLIKPCEVMCDVCTQRELVSANLQNLKKKKVDDTHNRRSTNRIMFRNEGSEEQYEGGRTANRRDERDYRDTNDDYRCDTDDNDAESAKMATKLVHDELKRRGATMESKPKTWAAASANCPLIDPNNRKIPNVTIQLREHVCRKLKETLIENIEKHFVNDEKQRLANESTCLDKAVWLEHQVFLATKSEPMYKMKYMSKCNEITKATKNNASLYIVESMPANTTMESVSPSTSTKRKLSETESAVEPETKILKSNGHTDADPQDNSNQPSLSPINMENKSPTRKRSLSSSSSSSSTSSSSSSSASSSSSSSSLSSSSSSSLPTKPTSIKSSSTKPKVTTTAESATIPVLKQPNGERKKSKILHQSLTNTKSQSTTHSRHHRRNTLPIASANSFDVKAKQARGTLKTCLESMSNFLHQKLNEQPSIPVTKQSPHEDPTALPGSSSSPSAINEQDQQIINTNATQRQTSLDDRIRSLLKTDKSNEDKPIDNNSEKKEVSPTKIRKSLPLPPGTSSSTTERKHASSKKRSHSLGDLKSNSKRSSTSSSSMKTKRVSSTTASSSSRKPSSSSSSSSSKKIRDSKLPVNIKTISEVVVDVLNPFYQANRFSSKELFKTLAKRISQHLASKEFSNIDAVRMDAKSLIKPAFRHKHSKILTNADLDLIVPK</sequence>
<dbReference type="InterPro" id="IPR001650">
    <property type="entry name" value="Helicase_C-like"/>
</dbReference>
<dbReference type="Pfam" id="PF00271">
    <property type="entry name" value="Helicase_C"/>
    <property type="match status" value="1"/>
</dbReference>
<dbReference type="InterPro" id="IPR014001">
    <property type="entry name" value="Helicase_ATP-bd"/>
</dbReference>
<dbReference type="EMBL" id="CAJNOR010001249">
    <property type="protein sequence ID" value="CAF1106461.1"/>
    <property type="molecule type" value="Genomic_DNA"/>
</dbReference>
<evidence type="ECO:0000259" key="16">
    <source>
        <dbReference type="PROSITE" id="PS51194"/>
    </source>
</evidence>
<evidence type="ECO:0000256" key="6">
    <source>
        <dbReference type="ARBA" id="ARBA00022806"/>
    </source>
</evidence>
<keyword evidence="6" id="KW-0347">Helicase</keyword>
<protein>
    <recommendedName>
        <fullName evidence="12">DNA 3'-5' helicase</fullName>
        <ecNumber evidence="12">5.6.2.4</ecNumber>
    </recommendedName>
</protein>
<keyword evidence="3" id="KW-0479">Metal-binding</keyword>
<dbReference type="Proteomes" id="UP000663828">
    <property type="component" value="Unassembled WGS sequence"/>
</dbReference>
<dbReference type="Gene3D" id="6.10.250.2460">
    <property type="match status" value="1"/>
</dbReference>
<feature type="compositionally biased region" description="Polar residues" evidence="14">
    <location>
        <begin position="632"/>
        <end position="642"/>
    </location>
</feature>
<feature type="domain" description="Helicase C-terminal" evidence="16">
    <location>
        <begin position="232"/>
        <end position="387"/>
    </location>
</feature>
<feature type="domain" description="Helicase ATP-binding" evidence="15">
    <location>
        <begin position="29"/>
        <end position="204"/>
    </location>
</feature>